<feature type="region of interest" description="Disordered" evidence="1">
    <location>
        <begin position="54"/>
        <end position="115"/>
    </location>
</feature>
<name>A0A9I9DKJ3_CUCME</name>
<proteinExistence type="predicted"/>
<dbReference type="AlphaFoldDB" id="A0A9I9DKJ3"/>
<dbReference type="EnsemblPlants" id="MELO3C019749.2.1">
    <property type="protein sequence ID" value="MELO3C019749.2.1"/>
    <property type="gene ID" value="MELO3C019749.2"/>
</dbReference>
<reference evidence="2" key="1">
    <citation type="submission" date="2023-03" db="UniProtKB">
        <authorList>
            <consortium name="EnsemblPlants"/>
        </authorList>
    </citation>
    <scope>IDENTIFICATION</scope>
</reference>
<sequence length="115" mass="12671">MSVAASDTKTQNPLETTSSDRSSMCQATTAHPRRTHAQLIVTKTTPDELLEAAIKEPQKTSEERIHQTPSDTVNRSGKKSKAKTCCQIRSKITQKTSKLSHPTPHASQLAMRDMV</sequence>
<feature type="compositionally biased region" description="Polar residues" evidence="1">
    <location>
        <begin position="90"/>
        <end position="100"/>
    </location>
</feature>
<accession>A0A9I9DKJ3</accession>
<evidence type="ECO:0000256" key="1">
    <source>
        <dbReference type="SAM" id="MobiDB-lite"/>
    </source>
</evidence>
<evidence type="ECO:0000313" key="2">
    <source>
        <dbReference type="EnsemblPlants" id="MELO3C019749.2.1"/>
    </source>
</evidence>
<dbReference type="Gramene" id="MELO3C019749.2.1">
    <property type="protein sequence ID" value="MELO3C019749.2.1"/>
    <property type="gene ID" value="MELO3C019749.2"/>
</dbReference>
<feature type="compositionally biased region" description="Polar residues" evidence="1">
    <location>
        <begin position="1"/>
        <end position="29"/>
    </location>
</feature>
<organism evidence="2">
    <name type="scientific">Cucumis melo</name>
    <name type="common">Muskmelon</name>
    <dbReference type="NCBI Taxonomy" id="3656"/>
    <lineage>
        <taxon>Eukaryota</taxon>
        <taxon>Viridiplantae</taxon>
        <taxon>Streptophyta</taxon>
        <taxon>Embryophyta</taxon>
        <taxon>Tracheophyta</taxon>
        <taxon>Spermatophyta</taxon>
        <taxon>Magnoliopsida</taxon>
        <taxon>eudicotyledons</taxon>
        <taxon>Gunneridae</taxon>
        <taxon>Pentapetalae</taxon>
        <taxon>rosids</taxon>
        <taxon>fabids</taxon>
        <taxon>Cucurbitales</taxon>
        <taxon>Cucurbitaceae</taxon>
        <taxon>Benincaseae</taxon>
        <taxon>Cucumis</taxon>
    </lineage>
</organism>
<feature type="compositionally biased region" description="Basic and acidic residues" evidence="1">
    <location>
        <begin position="54"/>
        <end position="66"/>
    </location>
</feature>
<feature type="region of interest" description="Disordered" evidence="1">
    <location>
        <begin position="1"/>
        <end position="40"/>
    </location>
</feature>
<protein>
    <submittedName>
        <fullName evidence="2">Uncharacterized protein</fullName>
    </submittedName>
</protein>